<keyword evidence="5 9" id="KW-0653">Protein transport</keyword>
<sequence length="150" mass="15889">MSDERDSADANSDGAEDDARADAAETQRGGQTAVVAPARPTGKRSRQRALSTTAAEADADTEGAEGPAKTAKVSKAKKAKAASGGGVLAPFKFVWTYLTEVVNELRKVIWPNRKQMVTYTTVVLLFLAFMVAMIALADMGLARLVLLVFG</sequence>
<dbReference type="PANTHER" id="PTHR33910:SF1">
    <property type="entry name" value="PROTEIN TRANSLOCASE SUBUNIT SECE"/>
    <property type="match status" value="1"/>
</dbReference>
<dbReference type="InterPro" id="IPR038379">
    <property type="entry name" value="SecE_sf"/>
</dbReference>
<evidence type="ECO:0000256" key="5">
    <source>
        <dbReference type="ARBA" id="ARBA00022927"/>
    </source>
</evidence>
<evidence type="ECO:0000256" key="3">
    <source>
        <dbReference type="ARBA" id="ARBA00022475"/>
    </source>
</evidence>
<keyword evidence="12" id="KW-1185">Reference proteome</keyword>
<evidence type="ECO:0000313" key="11">
    <source>
        <dbReference type="EMBL" id="CAJ1508523.1"/>
    </source>
</evidence>
<evidence type="ECO:0000256" key="7">
    <source>
        <dbReference type="ARBA" id="ARBA00023010"/>
    </source>
</evidence>
<reference evidence="11 12" key="1">
    <citation type="submission" date="2023-08" db="EMBL/GenBank/DDBJ databases">
        <authorList>
            <person name="Folkvardsen B D."/>
            <person name="Norman A."/>
        </authorList>
    </citation>
    <scope>NUCLEOTIDE SEQUENCE [LARGE SCALE GENOMIC DNA]</scope>
    <source>
        <strain evidence="11 12">Mu0053</strain>
    </source>
</reference>
<comment type="function">
    <text evidence="9">Essential subunit of the Sec protein translocation channel SecYEG. Clamps together the 2 halves of SecY. May contact the channel plug during translocation.</text>
</comment>
<dbReference type="InterPro" id="IPR005807">
    <property type="entry name" value="SecE_bac"/>
</dbReference>
<evidence type="ECO:0000256" key="8">
    <source>
        <dbReference type="ARBA" id="ARBA00023136"/>
    </source>
</evidence>
<evidence type="ECO:0000256" key="2">
    <source>
        <dbReference type="ARBA" id="ARBA00022448"/>
    </source>
</evidence>
<evidence type="ECO:0000256" key="10">
    <source>
        <dbReference type="SAM" id="MobiDB-lite"/>
    </source>
</evidence>
<keyword evidence="7 9" id="KW-0811">Translocation</keyword>
<dbReference type="Proteomes" id="UP001190465">
    <property type="component" value="Chromosome"/>
</dbReference>
<evidence type="ECO:0000256" key="1">
    <source>
        <dbReference type="ARBA" id="ARBA00004370"/>
    </source>
</evidence>
<evidence type="ECO:0000256" key="9">
    <source>
        <dbReference type="HAMAP-Rule" id="MF_00422"/>
    </source>
</evidence>
<dbReference type="Gene3D" id="1.20.5.1030">
    <property type="entry name" value="Preprotein translocase secy subunit"/>
    <property type="match status" value="1"/>
</dbReference>
<keyword evidence="8 9" id="KW-0472">Membrane</keyword>
<dbReference type="NCBIfam" id="TIGR00964">
    <property type="entry name" value="secE_bact"/>
    <property type="match status" value="1"/>
</dbReference>
<dbReference type="EMBL" id="OY726397">
    <property type="protein sequence ID" value="CAJ1508523.1"/>
    <property type="molecule type" value="Genomic_DNA"/>
</dbReference>
<organism evidence="11 12">
    <name type="scientific">[Mycobacterium] burgundiense</name>
    <dbReference type="NCBI Taxonomy" id="3064286"/>
    <lineage>
        <taxon>Bacteria</taxon>
        <taxon>Bacillati</taxon>
        <taxon>Actinomycetota</taxon>
        <taxon>Actinomycetes</taxon>
        <taxon>Mycobacteriales</taxon>
        <taxon>Mycobacteriaceae</taxon>
        <taxon>Mycolicibacterium</taxon>
    </lineage>
</organism>
<feature type="region of interest" description="Disordered" evidence="10">
    <location>
        <begin position="1"/>
        <end position="74"/>
    </location>
</feature>
<feature type="transmembrane region" description="Helical" evidence="9">
    <location>
        <begin position="116"/>
        <end position="137"/>
    </location>
</feature>
<dbReference type="HAMAP" id="MF_00422">
    <property type="entry name" value="SecE"/>
    <property type="match status" value="1"/>
</dbReference>
<evidence type="ECO:0000256" key="4">
    <source>
        <dbReference type="ARBA" id="ARBA00022692"/>
    </source>
</evidence>
<keyword evidence="6 9" id="KW-1133">Transmembrane helix</keyword>
<keyword evidence="2 9" id="KW-0813">Transport</keyword>
<gene>
    <name evidence="9 11" type="primary">secE</name>
    <name evidence="11" type="ORF">MU0053_003875</name>
</gene>
<name>A0ABM9M1G3_9MYCO</name>
<proteinExistence type="inferred from homology"/>
<comment type="subcellular location">
    <subcellularLocation>
        <location evidence="9">Cell membrane</location>
        <topology evidence="9">Single-pass membrane protein</topology>
    </subcellularLocation>
    <subcellularLocation>
        <location evidence="1">Membrane</location>
    </subcellularLocation>
</comment>
<dbReference type="RefSeq" id="WP_308479221.1">
    <property type="nucleotide sequence ID" value="NZ_OY726397.1"/>
</dbReference>
<evidence type="ECO:0000313" key="12">
    <source>
        <dbReference type="Proteomes" id="UP001190465"/>
    </source>
</evidence>
<protein>
    <recommendedName>
        <fullName evidence="9">Protein translocase subunit SecE</fullName>
    </recommendedName>
</protein>
<dbReference type="PROSITE" id="PS01067">
    <property type="entry name" value="SECE_SEC61G"/>
    <property type="match status" value="1"/>
</dbReference>
<comment type="subunit">
    <text evidence="9">Component of the Sec protein translocase complex. Heterotrimer consisting of SecY, SecE and SecG subunits. The heterotrimers can form oligomers, although 1 heterotrimer is thought to be able to translocate proteins. Interacts with the ribosome. Interacts with SecDF, and other proteins may be involved. Interacts with SecA.</text>
</comment>
<dbReference type="Pfam" id="PF00584">
    <property type="entry name" value="SecE"/>
    <property type="match status" value="1"/>
</dbReference>
<dbReference type="InterPro" id="IPR001901">
    <property type="entry name" value="Translocase_SecE/Sec61-g"/>
</dbReference>
<comment type="similarity">
    <text evidence="9">Belongs to the SecE/SEC61-gamma family.</text>
</comment>
<accession>A0ABM9M1G3</accession>
<keyword evidence="3 9" id="KW-1003">Cell membrane</keyword>
<keyword evidence="4 9" id="KW-0812">Transmembrane</keyword>
<evidence type="ECO:0000256" key="6">
    <source>
        <dbReference type="ARBA" id="ARBA00022989"/>
    </source>
</evidence>
<dbReference type="PANTHER" id="PTHR33910">
    <property type="entry name" value="PROTEIN TRANSLOCASE SUBUNIT SECE"/>
    <property type="match status" value="1"/>
</dbReference>